<keyword evidence="1" id="KW-0732">Signal</keyword>
<sequence length="129" mass="12794">MSLCLSSHRARRLAPSLAALLVAALSLPTVARAQSGDARFAGLALSQGDIFTNDVGTVIGVSVTNSTAATVGSVGVTCSFTVKGKAAGSASTTIYNIVAGATGQDQVHLMGPRADAASCAMTSIGKPLD</sequence>
<dbReference type="EMBL" id="CP083239">
    <property type="protein sequence ID" value="UOK71854.1"/>
    <property type="molecule type" value="Genomic_DNA"/>
</dbReference>
<feature type="signal peptide" evidence="1">
    <location>
        <begin position="1"/>
        <end position="33"/>
    </location>
</feature>
<dbReference type="Proteomes" id="UP000831684">
    <property type="component" value="Chromosome"/>
</dbReference>
<feature type="chain" id="PRO_5039393184" evidence="1">
    <location>
        <begin position="34"/>
        <end position="129"/>
    </location>
</feature>
<dbReference type="KEGG" id="apol:K9D25_03790"/>
<accession>A0A9E7A6T3</accession>
<evidence type="ECO:0000313" key="2">
    <source>
        <dbReference type="EMBL" id="UOK71854.1"/>
    </source>
</evidence>
<proteinExistence type="predicted"/>
<evidence type="ECO:0000256" key="1">
    <source>
        <dbReference type="SAM" id="SignalP"/>
    </source>
</evidence>
<reference evidence="2" key="1">
    <citation type="submission" date="2021-09" db="EMBL/GenBank/DDBJ databases">
        <title>Network and meta-omics reveal the key degrader and cooperation patterns in an efficient 1,4-dioxane-degrading microbial community.</title>
        <authorList>
            <person name="Dai C."/>
        </authorList>
    </citation>
    <scope>NUCLEOTIDE SEQUENCE</scope>
    <source>
        <strain evidence="2">ZM13</strain>
    </source>
</reference>
<organism evidence="2 3">
    <name type="scientific">Ancylobacter polymorphus</name>
    <dbReference type="NCBI Taxonomy" id="223390"/>
    <lineage>
        <taxon>Bacteria</taxon>
        <taxon>Pseudomonadati</taxon>
        <taxon>Pseudomonadota</taxon>
        <taxon>Alphaproteobacteria</taxon>
        <taxon>Hyphomicrobiales</taxon>
        <taxon>Xanthobacteraceae</taxon>
        <taxon>Ancylobacter</taxon>
    </lineage>
</organism>
<dbReference type="AlphaFoldDB" id="A0A9E7A6T3"/>
<gene>
    <name evidence="2" type="ORF">K9D25_03790</name>
</gene>
<dbReference type="RefSeq" id="WP_244379363.1">
    <property type="nucleotide sequence ID" value="NZ_CP083239.1"/>
</dbReference>
<protein>
    <submittedName>
        <fullName evidence="2">Uncharacterized protein</fullName>
    </submittedName>
</protein>
<evidence type="ECO:0000313" key="3">
    <source>
        <dbReference type="Proteomes" id="UP000831684"/>
    </source>
</evidence>
<name>A0A9E7A6T3_9HYPH</name>